<dbReference type="EMBL" id="BAABFR010000026">
    <property type="protein sequence ID" value="GAA4391668.1"/>
    <property type="molecule type" value="Genomic_DNA"/>
</dbReference>
<accession>A0ABP8JJQ9</accession>
<dbReference type="Proteomes" id="UP001500635">
    <property type="component" value="Unassembled WGS sequence"/>
</dbReference>
<reference evidence="2" key="1">
    <citation type="journal article" date="2019" name="Int. J. Syst. Evol. Microbiol.">
        <title>The Global Catalogue of Microorganisms (GCM) 10K type strain sequencing project: providing services to taxonomists for standard genome sequencing and annotation.</title>
        <authorList>
            <consortium name="The Broad Institute Genomics Platform"/>
            <consortium name="The Broad Institute Genome Sequencing Center for Infectious Disease"/>
            <person name="Wu L."/>
            <person name="Ma J."/>
        </authorList>
    </citation>
    <scope>NUCLEOTIDE SEQUENCE [LARGE SCALE GENOMIC DNA]</scope>
    <source>
        <strain evidence="2">JCM 17688</strain>
    </source>
</reference>
<sequence>MSHGGERNREIAEGNLILLGEVGSTLHGINVAEQDDLDLMGVCVEPKSCVMGLERFEQYIWRTQPEGVRSGPGDIDKTIYSLRKWVRLAAAGNPTVLILGFAPANKVHYSTPEGAHLMRNMDLFASKQAAGKFIGYCNSQLEQLRGTVARRHTNRPELIEKYGYDVKFGAHAVRLGVQGIEFLTTGRISLPMPEPWRSTLVSMRTGGISYAECCVMIDEQLDKLRAIEKTADLPDRPDSAVIDRFLIKMHESWWNR</sequence>
<evidence type="ECO:0000313" key="2">
    <source>
        <dbReference type="Proteomes" id="UP001500635"/>
    </source>
</evidence>
<evidence type="ECO:0000313" key="1">
    <source>
        <dbReference type="EMBL" id="GAA4391668.1"/>
    </source>
</evidence>
<dbReference type="RefSeq" id="WP_344994800.1">
    <property type="nucleotide sequence ID" value="NZ_BAABFR010000026.1"/>
</dbReference>
<keyword evidence="2" id="KW-1185">Reference proteome</keyword>
<dbReference type="InterPro" id="IPR018775">
    <property type="entry name" value="RlaP"/>
</dbReference>
<evidence type="ECO:0008006" key="3">
    <source>
        <dbReference type="Google" id="ProtNLM"/>
    </source>
</evidence>
<organism evidence="1 2">
    <name type="scientific">Tsukamurella soli</name>
    <dbReference type="NCBI Taxonomy" id="644556"/>
    <lineage>
        <taxon>Bacteria</taxon>
        <taxon>Bacillati</taxon>
        <taxon>Actinomycetota</taxon>
        <taxon>Actinomycetes</taxon>
        <taxon>Mycobacteriales</taxon>
        <taxon>Tsukamurellaceae</taxon>
        <taxon>Tsukamurella</taxon>
    </lineage>
</organism>
<name>A0ABP8JJQ9_9ACTN</name>
<protein>
    <recommendedName>
        <fullName evidence="3">Nucleotidyltransferase</fullName>
    </recommendedName>
</protein>
<gene>
    <name evidence="1" type="ORF">GCM10023147_20810</name>
</gene>
<comment type="caution">
    <text evidence="1">The sequence shown here is derived from an EMBL/GenBank/DDBJ whole genome shotgun (WGS) entry which is preliminary data.</text>
</comment>
<dbReference type="PANTHER" id="PTHR34817:SF1">
    <property type="entry name" value="NUCLEOTIDYLTRANSFERASE"/>
    <property type="match status" value="1"/>
</dbReference>
<dbReference type="PANTHER" id="PTHR34817">
    <property type="entry name" value="NUCLEOTIDYLTRANSFERASE"/>
    <property type="match status" value="1"/>
</dbReference>
<proteinExistence type="predicted"/>
<dbReference type="Pfam" id="PF10127">
    <property type="entry name" value="RlaP"/>
    <property type="match status" value="1"/>
</dbReference>